<organism evidence="2 4">
    <name type="scientific">Paramecium pentaurelia</name>
    <dbReference type="NCBI Taxonomy" id="43138"/>
    <lineage>
        <taxon>Eukaryota</taxon>
        <taxon>Sar</taxon>
        <taxon>Alveolata</taxon>
        <taxon>Ciliophora</taxon>
        <taxon>Intramacronucleata</taxon>
        <taxon>Oligohymenophorea</taxon>
        <taxon>Peniculida</taxon>
        <taxon>Parameciidae</taxon>
        <taxon>Paramecium</taxon>
    </lineage>
</organism>
<keyword evidence="1" id="KW-0812">Transmembrane</keyword>
<evidence type="ECO:0000256" key="1">
    <source>
        <dbReference type="SAM" id="Phobius"/>
    </source>
</evidence>
<dbReference type="EMBL" id="CAJJDO010000090">
    <property type="protein sequence ID" value="CAD8187835.1"/>
    <property type="molecule type" value="Genomic_DNA"/>
</dbReference>
<dbReference type="EMBL" id="CAJJDO010000090">
    <property type="protein sequence ID" value="CAD8187861.1"/>
    <property type="molecule type" value="Genomic_DNA"/>
</dbReference>
<evidence type="ECO:0000313" key="2">
    <source>
        <dbReference type="EMBL" id="CAD8187835.1"/>
    </source>
</evidence>
<reference evidence="2" key="1">
    <citation type="submission" date="2021-01" db="EMBL/GenBank/DDBJ databases">
        <authorList>
            <consortium name="Genoscope - CEA"/>
            <person name="William W."/>
        </authorList>
    </citation>
    <scope>NUCLEOTIDE SEQUENCE</scope>
</reference>
<gene>
    <name evidence="2" type="ORF">PPENT_87.1.T0900067</name>
    <name evidence="3" type="ORF">PPENT_87.1.T0900080</name>
</gene>
<sequence>MNLVSLYSHNTKILVFCFKSGAIGFNTQILKINRPQNQLEKRMNLKGVLFLEKIVILLSVFYFYFNLQQIYKNKDQFAPNFNPILECQNNCYLDFSFVISISPISQTKYQQFFFERKTDYLLSTILRAQNPNILSYLDSVLQKSRNLCGHRPSDPYTRFSISQVYTGIIKTDRDVRNISSSPSILFLKNQWFNNQHQKAKRNIHLQKKVNKFNFNQSPAKIGLVPQRDNNEVESQKVQM</sequence>
<evidence type="ECO:0008006" key="5">
    <source>
        <dbReference type="Google" id="ProtNLM"/>
    </source>
</evidence>
<dbReference type="AlphaFoldDB" id="A0A8S1WGM2"/>
<keyword evidence="4" id="KW-1185">Reference proteome</keyword>
<evidence type="ECO:0000313" key="4">
    <source>
        <dbReference type="Proteomes" id="UP000689195"/>
    </source>
</evidence>
<comment type="caution">
    <text evidence="2">The sequence shown here is derived from an EMBL/GenBank/DDBJ whole genome shotgun (WGS) entry which is preliminary data.</text>
</comment>
<accession>A0A8S1WGM2</accession>
<protein>
    <recommendedName>
        <fullName evidence="5">Transmembrane protein</fullName>
    </recommendedName>
</protein>
<keyword evidence="1" id="KW-0472">Membrane</keyword>
<keyword evidence="1" id="KW-1133">Transmembrane helix</keyword>
<feature type="transmembrane region" description="Helical" evidence="1">
    <location>
        <begin position="47"/>
        <end position="65"/>
    </location>
</feature>
<dbReference type="Proteomes" id="UP000689195">
    <property type="component" value="Unassembled WGS sequence"/>
</dbReference>
<proteinExistence type="predicted"/>
<name>A0A8S1WGM2_9CILI</name>
<evidence type="ECO:0000313" key="3">
    <source>
        <dbReference type="EMBL" id="CAD8187861.1"/>
    </source>
</evidence>